<accession>A0ABP7DFQ9</accession>
<evidence type="ECO:0000259" key="1">
    <source>
        <dbReference type="Pfam" id="PF05193"/>
    </source>
</evidence>
<keyword evidence="3" id="KW-1185">Reference proteome</keyword>
<organism evidence="2 3">
    <name type="scientific">Zhihengliuella alba</name>
    <dbReference type="NCBI Taxonomy" id="547018"/>
    <lineage>
        <taxon>Bacteria</taxon>
        <taxon>Bacillati</taxon>
        <taxon>Actinomycetota</taxon>
        <taxon>Actinomycetes</taxon>
        <taxon>Micrococcales</taxon>
        <taxon>Micrococcaceae</taxon>
        <taxon>Zhihengliuella</taxon>
    </lineage>
</organism>
<name>A0ABP7DFQ9_9MICC</name>
<evidence type="ECO:0000313" key="2">
    <source>
        <dbReference type="EMBL" id="GAA3703048.1"/>
    </source>
</evidence>
<dbReference type="InterPro" id="IPR007863">
    <property type="entry name" value="Peptidase_M16_C"/>
</dbReference>
<reference evidence="3" key="1">
    <citation type="journal article" date="2019" name="Int. J. Syst. Evol. Microbiol.">
        <title>The Global Catalogue of Microorganisms (GCM) 10K type strain sequencing project: providing services to taxonomists for standard genome sequencing and annotation.</title>
        <authorList>
            <consortium name="The Broad Institute Genomics Platform"/>
            <consortium name="The Broad Institute Genome Sequencing Center for Infectious Disease"/>
            <person name="Wu L."/>
            <person name="Ma J."/>
        </authorList>
    </citation>
    <scope>NUCLEOTIDE SEQUENCE [LARGE SCALE GENOMIC DNA]</scope>
    <source>
        <strain evidence="3">JCM 16961</strain>
    </source>
</reference>
<proteinExistence type="predicted"/>
<dbReference type="InterPro" id="IPR011249">
    <property type="entry name" value="Metalloenz_LuxS/M16"/>
</dbReference>
<dbReference type="SUPFAM" id="SSF63411">
    <property type="entry name" value="LuxS/MPP-like metallohydrolase"/>
    <property type="match status" value="2"/>
</dbReference>
<feature type="domain" description="Peptidase M16 C-terminal" evidence="1">
    <location>
        <begin position="115"/>
        <end position="276"/>
    </location>
</feature>
<dbReference type="RefSeq" id="WP_344882569.1">
    <property type="nucleotide sequence ID" value="NZ_BAABCJ010000002.1"/>
</dbReference>
<gene>
    <name evidence="2" type="ORF">GCM10022377_15850</name>
</gene>
<evidence type="ECO:0000313" key="3">
    <source>
        <dbReference type="Proteomes" id="UP001501536"/>
    </source>
</evidence>
<comment type="caution">
    <text evidence="2">The sequence shown here is derived from an EMBL/GenBank/DDBJ whole genome shotgun (WGS) entry which is preliminary data.</text>
</comment>
<protein>
    <recommendedName>
        <fullName evidence="1">Peptidase M16 C-terminal domain-containing protein</fullName>
    </recommendedName>
</protein>
<dbReference type="Pfam" id="PF05193">
    <property type="entry name" value="Peptidase_M16_C"/>
    <property type="match status" value="1"/>
</dbReference>
<dbReference type="EMBL" id="BAABCJ010000002">
    <property type="protein sequence ID" value="GAA3703048.1"/>
    <property type="molecule type" value="Genomic_DNA"/>
</dbReference>
<dbReference type="Proteomes" id="UP001501536">
    <property type="component" value="Unassembled WGS sequence"/>
</dbReference>
<sequence length="467" mass="50034">MTAGITHVIEHLALDGLPEPVYPTNGCVESRTTRFEFSGPGDVVGESLTGLAGSLRRIADGRVSAAELASAVAVIRAEGEASPVHPVAAEAAMNSMGLRGAGLNSADSDWLELLTVEEIARYASTYFVRENAVLLWAGEPPLTADLSALPSGDRNLPPVAAPVVVEGPCEYLSGGRQASLSFRTVSASSGLDALVSGVLMCLERRLIRELRRRAALIYGAETHRLQLARETDLVTIAFDARPAHAVEIAQTALRLLRETRDRGLPPQDVDAVLAALAHERLEPGLRIEYGYAQANSLLFDEPPAGPEAVEAALTGATPEDVRRCLESLESTLLVGLPEDALDESVDPAVGHVAPVRRPRPAPPIDGRAFGRSMLATVTREPRSTRLVIGDDGFRATLDDESILVRWTDIVALETYDDDVLDGVSVQTADGFEVPLLAATFRKGEEAIRLIRERVPARLQVPARYSEG</sequence>
<dbReference type="Gene3D" id="3.30.830.10">
    <property type="entry name" value="Metalloenzyme, LuxS/M16 peptidase-like"/>
    <property type="match status" value="1"/>
</dbReference>